<accession>A0AAN7XUG1</accession>
<dbReference type="AlphaFoldDB" id="A0AAN7XUG1"/>
<reference evidence="4 5" key="1">
    <citation type="journal article" date="2023" name="Genes (Basel)">
        <title>Chromosome-Level Genome Assembly and Circadian Gene Repertoire of the Patagonia Blennie Eleginops maclovinus-The Closest Ancestral Proxy of Antarctic Cryonotothenioids.</title>
        <authorList>
            <person name="Cheng C.C."/>
            <person name="Rivera-Colon A.G."/>
            <person name="Minhas B.F."/>
            <person name="Wilson L."/>
            <person name="Rayamajhi N."/>
            <person name="Vargas-Chacoff L."/>
            <person name="Catchen J.M."/>
        </authorList>
    </citation>
    <scope>NUCLEOTIDE SEQUENCE [LARGE SCALE GENOMIC DNA]</scope>
    <source>
        <strain evidence="4">JMC-PN-2008</strain>
    </source>
</reference>
<evidence type="ECO:0000313" key="4">
    <source>
        <dbReference type="EMBL" id="KAK5870271.1"/>
    </source>
</evidence>
<organism evidence="4 5">
    <name type="scientific">Eleginops maclovinus</name>
    <name type="common">Patagonian blennie</name>
    <name type="synonym">Eleginus maclovinus</name>
    <dbReference type="NCBI Taxonomy" id="56733"/>
    <lineage>
        <taxon>Eukaryota</taxon>
        <taxon>Metazoa</taxon>
        <taxon>Chordata</taxon>
        <taxon>Craniata</taxon>
        <taxon>Vertebrata</taxon>
        <taxon>Euteleostomi</taxon>
        <taxon>Actinopterygii</taxon>
        <taxon>Neopterygii</taxon>
        <taxon>Teleostei</taxon>
        <taxon>Neoteleostei</taxon>
        <taxon>Acanthomorphata</taxon>
        <taxon>Eupercaria</taxon>
        <taxon>Perciformes</taxon>
        <taxon>Notothenioidei</taxon>
        <taxon>Eleginopidae</taxon>
        <taxon>Eleginops</taxon>
    </lineage>
</organism>
<feature type="coiled-coil region" evidence="1">
    <location>
        <begin position="67"/>
        <end position="136"/>
    </location>
</feature>
<name>A0AAN7XUG1_ELEMC</name>
<keyword evidence="3" id="KW-1133">Transmembrane helix</keyword>
<evidence type="ECO:0000313" key="5">
    <source>
        <dbReference type="Proteomes" id="UP001346869"/>
    </source>
</evidence>
<proteinExistence type="predicted"/>
<evidence type="ECO:0000256" key="2">
    <source>
        <dbReference type="SAM" id="MobiDB-lite"/>
    </source>
</evidence>
<keyword evidence="1" id="KW-0175">Coiled coil</keyword>
<keyword evidence="3" id="KW-0812">Transmembrane</keyword>
<protein>
    <submittedName>
        <fullName evidence="4">Uncharacterized protein</fullName>
    </submittedName>
</protein>
<feature type="compositionally biased region" description="Polar residues" evidence="2">
    <location>
        <begin position="207"/>
        <end position="219"/>
    </location>
</feature>
<dbReference type="Proteomes" id="UP001346869">
    <property type="component" value="Unassembled WGS sequence"/>
</dbReference>
<feature type="region of interest" description="Disordered" evidence="2">
    <location>
        <begin position="199"/>
        <end position="219"/>
    </location>
</feature>
<reference evidence="4 5" key="2">
    <citation type="journal article" date="2023" name="Mol. Biol. Evol.">
        <title>Genomics of Secondarily Temperate Adaptation in the Only Non-Antarctic Icefish.</title>
        <authorList>
            <person name="Rivera-Colon A.G."/>
            <person name="Rayamajhi N."/>
            <person name="Minhas B.F."/>
            <person name="Madrigal G."/>
            <person name="Bilyk K.T."/>
            <person name="Yoon V."/>
            <person name="Hune M."/>
            <person name="Gregory S."/>
            <person name="Cheng C.H.C."/>
            <person name="Catchen J.M."/>
        </authorList>
    </citation>
    <scope>NUCLEOTIDE SEQUENCE [LARGE SCALE GENOMIC DNA]</scope>
    <source>
        <strain evidence="4">JMC-PN-2008</strain>
    </source>
</reference>
<evidence type="ECO:0000256" key="1">
    <source>
        <dbReference type="SAM" id="Coils"/>
    </source>
</evidence>
<evidence type="ECO:0000256" key="3">
    <source>
        <dbReference type="SAM" id="Phobius"/>
    </source>
</evidence>
<dbReference type="EMBL" id="JAUZQC010000006">
    <property type="protein sequence ID" value="KAK5870271.1"/>
    <property type="molecule type" value="Genomic_DNA"/>
</dbReference>
<gene>
    <name evidence="4" type="ORF">PBY51_024923</name>
</gene>
<keyword evidence="5" id="KW-1185">Reference proteome</keyword>
<feature type="transmembrane region" description="Helical" evidence="3">
    <location>
        <begin position="14"/>
        <end position="34"/>
    </location>
</feature>
<keyword evidence="3" id="KW-0472">Membrane</keyword>
<comment type="caution">
    <text evidence="4">The sequence shown here is derived from an EMBL/GenBank/DDBJ whole genome shotgun (WGS) entry which is preliminary data.</text>
</comment>
<sequence>MATASKSSQTAKNVVLALLALWSVVSLIIIVVWATSPDLKSSARCRAELQDVTEKLEGAKVVFGKNMVAVEQLLEDARNAEEKLKADFLVLVGRLNETNATLEECRQENVVLNWNISALQEKVELLRQTEANLTTQIGLQQDHIEALQQNMTEAGHQTETCVSLRTAAESQMMAAQSQTRACESRLQYQQKQLQKCKEVESEAPKDATQQQADGGSSSAPALSGIPALMLLVCSALHLITCEYPEH</sequence>